<dbReference type="Proteomes" id="UP000788419">
    <property type="component" value="Unassembled WGS sequence"/>
</dbReference>
<proteinExistence type="predicted"/>
<reference evidence="2 3" key="1">
    <citation type="submission" date="2017-10" db="EMBL/GenBank/DDBJ databases">
        <title>Whole genome sequencing of members of genus Pseudoxanthomonas.</title>
        <authorList>
            <person name="Kumar S."/>
            <person name="Bansal K."/>
            <person name="Kaur A."/>
            <person name="Patil P."/>
            <person name="Sharma S."/>
            <person name="Patil P.B."/>
        </authorList>
    </citation>
    <scope>NUCLEOTIDE SEQUENCE [LARGE SCALE GENOMIC DNA]</scope>
    <source>
        <strain evidence="2 3">DSM 17801</strain>
    </source>
</reference>
<name>A0ABQ6Z5F7_9GAMM</name>
<evidence type="ECO:0000313" key="2">
    <source>
        <dbReference type="EMBL" id="KAF1693516.1"/>
    </source>
</evidence>
<evidence type="ECO:0000313" key="3">
    <source>
        <dbReference type="Proteomes" id="UP000788419"/>
    </source>
</evidence>
<protein>
    <submittedName>
        <fullName evidence="2">Uncharacterized protein</fullName>
    </submittedName>
</protein>
<feature type="chain" id="PRO_5045082898" evidence="1">
    <location>
        <begin position="34"/>
        <end position="66"/>
    </location>
</feature>
<organism evidence="2 3">
    <name type="scientific">Pseudoxanthomonas daejeonensis</name>
    <dbReference type="NCBI Taxonomy" id="266062"/>
    <lineage>
        <taxon>Bacteria</taxon>
        <taxon>Pseudomonadati</taxon>
        <taxon>Pseudomonadota</taxon>
        <taxon>Gammaproteobacteria</taxon>
        <taxon>Lysobacterales</taxon>
        <taxon>Lysobacteraceae</taxon>
        <taxon>Pseudoxanthomonas</taxon>
    </lineage>
</organism>
<dbReference type="RefSeq" id="WP_162410833.1">
    <property type="nucleotide sequence ID" value="NZ_PDWN01000011.1"/>
</dbReference>
<keyword evidence="3" id="KW-1185">Reference proteome</keyword>
<sequence length="66" mass="6575">MKHVRALYNVPPSVRLLTAAAALAVAASLPSLAAAAGVGLPFLCVGAAGLFSASIALFGRRRDPAS</sequence>
<keyword evidence="1" id="KW-0732">Signal</keyword>
<dbReference type="EMBL" id="PDWN01000011">
    <property type="protein sequence ID" value="KAF1693516.1"/>
    <property type="molecule type" value="Genomic_DNA"/>
</dbReference>
<feature type="signal peptide" evidence="1">
    <location>
        <begin position="1"/>
        <end position="33"/>
    </location>
</feature>
<comment type="caution">
    <text evidence="2">The sequence shown here is derived from an EMBL/GenBank/DDBJ whole genome shotgun (WGS) entry which is preliminary data.</text>
</comment>
<evidence type="ECO:0000256" key="1">
    <source>
        <dbReference type="SAM" id="SignalP"/>
    </source>
</evidence>
<gene>
    <name evidence="2" type="ORF">CSC65_11990</name>
</gene>
<accession>A0ABQ6Z5F7</accession>